<feature type="transmembrane region" description="Helical" evidence="6">
    <location>
        <begin position="30"/>
        <end position="56"/>
    </location>
</feature>
<dbReference type="InterPro" id="IPR004477">
    <property type="entry name" value="ComEC_N"/>
</dbReference>
<sequence length="744" mass="84014">MLQPEILMEIFCFLAGILYAYTFNLRLPLAALLLFFIIPRYPIILLFFLGMLIAWIHQEYVAPQGMPDNPVIPHALIQGTIASIPVKNSDKTQFHFALEQINNQPAKGLIQLAWYNHAPPVQAGQQWQLAVKLKKPRNFQNPGSYDYVSSLTARHIHWTGYIHGKNNRLIAQTHPPLDWLKLRERLGNTLARLAPDKQTLGILEALTLNITTHISPEDWNLFRRTGTTHLFGISGEHIALISGMCFWLIRWFWSKSTRCCLYFPAVSVASIGGLLAALFYAFLAGFAPPVQRALIGCFFYTLYCLGKQRFTPWQVWRYALFGVLCLEPHAVFMQGFYFSFMAVACLLLTQQRWGLKGYKGNLALQLSCLIGLMPLTLYWFSYGSINGFIANLFAIPLVGFLIVPLSLLTMSVSAWSWASFLMKPLVWLIALLFKGLIWTEQLAAINITWAIHSIDYVIALMGALLLWVLLPIKPFKYLAMLWVLIPLFPARIVLKPQEVLLQVLDVGQGLAVTVQTQKHVLLYDTGDQFFQGSDLGKMVILPFYAVSGVKKLDKIVISHPDKDHLGGLKSVETAMPVGELLVNDPAYYHRGLNCHQAEPWSWDGVHFQFLPIKTPFKNKNNNSCILQITNKAGRILLTGDIEQIAEDYLIKTYGNQLASDVLIVPHHGSKTSSSYRFLLEVAPRYAIASLGFDNRFHFPHVKTLYSMNSLGIPFLRTDDCGMTNILLNAKGIIEKPQCFSGLKL</sequence>
<dbReference type="eggNOG" id="COG2333">
    <property type="taxonomic scope" value="Bacteria"/>
</dbReference>
<dbReference type="Gene3D" id="3.60.15.10">
    <property type="entry name" value="Ribonuclease Z/Hydroxyacylglutathione hydrolase-like"/>
    <property type="match status" value="1"/>
</dbReference>
<feature type="transmembrane region" description="Helical" evidence="6">
    <location>
        <begin position="318"/>
        <end position="350"/>
    </location>
</feature>
<dbReference type="PANTHER" id="PTHR30619">
    <property type="entry name" value="DNA INTERNALIZATION/COMPETENCE PROTEIN COMEC/REC2"/>
    <property type="match status" value="1"/>
</dbReference>
<feature type="transmembrane region" description="Helical" evidence="6">
    <location>
        <begin position="362"/>
        <end position="381"/>
    </location>
</feature>
<evidence type="ECO:0000256" key="2">
    <source>
        <dbReference type="ARBA" id="ARBA00022475"/>
    </source>
</evidence>
<evidence type="ECO:0000256" key="3">
    <source>
        <dbReference type="ARBA" id="ARBA00022692"/>
    </source>
</evidence>
<organism evidence="8 9">
    <name type="scientific">Legionella shakespearei DSM 23087</name>
    <dbReference type="NCBI Taxonomy" id="1122169"/>
    <lineage>
        <taxon>Bacteria</taxon>
        <taxon>Pseudomonadati</taxon>
        <taxon>Pseudomonadota</taxon>
        <taxon>Gammaproteobacteria</taxon>
        <taxon>Legionellales</taxon>
        <taxon>Legionellaceae</taxon>
        <taxon>Legionella</taxon>
    </lineage>
</organism>
<feature type="transmembrane region" description="Helical" evidence="6">
    <location>
        <begin position="6"/>
        <end position="23"/>
    </location>
</feature>
<dbReference type="InterPro" id="IPR025405">
    <property type="entry name" value="DUF4131"/>
</dbReference>
<evidence type="ECO:0000256" key="5">
    <source>
        <dbReference type="ARBA" id="ARBA00023136"/>
    </source>
</evidence>
<dbReference type="InterPro" id="IPR036866">
    <property type="entry name" value="RibonucZ/Hydroxyglut_hydro"/>
</dbReference>
<feature type="transmembrane region" description="Helical" evidence="6">
    <location>
        <begin position="414"/>
        <end position="437"/>
    </location>
</feature>
<feature type="transmembrane region" description="Helical" evidence="6">
    <location>
        <begin position="388"/>
        <end position="408"/>
    </location>
</feature>
<feature type="transmembrane region" description="Helical" evidence="6">
    <location>
        <begin position="449"/>
        <end position="469"/>
    </location>
</feature>
<dbReference type="SUPFAM" id="SSF56281">
    <property type="entry name" value="Metallo-hydrolase/oxidoreductase"/>
    <property type="match status" value="1"/>
</dbReference>
<proteinExistence type="predicted"/>
<dbReference type="GO" id="GO:0030420">
    <property type="term" value="P:establishment of competence for transformation"/>
    <property type="evidence" value="ECO:0007669"/>
    <property type="project" value="InterPro"/>
</dbReference>
<dbReference type="Pfam" id="PF13567">
    <property type="entry name" value="DUF4131"/>
    <property type="match status" value="1"/>
</dbReference>
<keyword evidence="9" id="KW-1185">Reference proteome</keyword>
<dbReference type="InterPro" id="IPR035681">
    <property type="entry name" value="ComA-like_MBL"/>
</dbReference>
<feature type="transmembrane region" description="Helical" evidence="6">
    <location>
        <begin position="475"/>
        <end position="494"/>
    </location>
</feature>
<dbReference type="Pfam" id="PF03772">
    <property type="entry name" value="Competence"/>
    <property type="match status" value="1"/>
</dbReference>
<name>A0A0W0YHP1_9GAMM</name>
<dbReference type="Proteomes" id="UP000054600">
    <property type="component" value="Unassembled WGS sequence"/>
</dbReference>
<dbReference type="InterPro" id="IPR004797">
    <property type="entry name" value="Competence_ComEC/Rec2"/>
</dbReference>
<comment type="subcellular location">
    <subcellularLocation>
        <location evidence="1">Cell membrane</location>
        <topology evidence="1">Multi-pass membrane protein</topology>
    </subcellularLocation>
</comment>
<feature type="domain" description="Metallo-beta-lactamase" evidence="7">
    <location>
        <begin position="508"/>
        <end position="690"/>
    </location>
</feature>
<accession>A0A0W0YHP1</accession>
<dbReference type="EMBL" id="LNYW01000074">
    <property type="protein sequence ID" value="KTD56421.1"/>
    <property type="molecule type" value="Genomic_DNA"/>
</dbReference>
<dbReference type="PANTHER" id="PTHR30619:SF1">
    <property type="entry name" value="RECOMBINATION PROTEIN 2"/>
    <property type="match status" value="1"/>
</dbReference>
<dbReference type="NCBIfam" id="TIGR00360">
    <property type="entry name" value="ComEC_N-term"/>
    <property type="match status" value="1"/>
</dbReference>
<comment type="caution">
    <text evidence="8">The sequence shown here is derived from an EMBL/GenBank/DDBJ whole genome shotgun (WGS) entry which is preliminary data.</text>
</comment>
<keyword evidence="5 6" id="KW-0472">Membrane</keyword>
<feature type="transmembrane region" description="Helical" evidence="6">
    <location>
        <begin position="230"/>
        <end position="249"/>
    </location>
</feature>
<dbReference type="STRING" id="1122169.Lsha_2820"/>
<dbReference type="InterPro" id="IPR052159">
    <property type="entry name" value="Competence_DNA_uptake"/>
</dbReference>
<evidence type="ECO:0000313" key="9">
    <source>
        <dbReference type="Proteomes" id="UP000054600"/>
    </source>
</evidence>
<gene>
    <name evidence="8" type="primary">comA</name>
    <name evidence="8" type="ORF">Lsha_2820</name>
</gene>
<dbReference type="CDD" id="cd07731">
    <property type="entry name" value="ComA-like_MBL-fold"/>
    <property type="match status" value="1"/>
</dbReference>
<evidence type="ECO:0000259" key="7">
    <source>
        <dbReference type="SMART" id="SM00849"/>
    </source>
</evidence>
<dbReference type="NCBIfam" id="TIGR00361">
    <property type="entry name" value="ComEC_Rec2"/>
    <property type="match status" value="1"/>
</dbReference>
<dbReference type="AlphaFoldDB" id="A0A0W0YHP1"/>
<dbReference type="SMART" id="SM00849">
    <property type="entry name" value="Lactamase_B"/>
    <property type="match status" value="1"/>
</dbReference>
<protein>
    <submittedName>
        <fullName evidence="8">DNA uptake/competence protein ComA</fullName>
    </submittedName>
</protein>
<evidence type="ECO:0000313" key="8">
    <source>
        <dbReference type="EMBL" id="KTD56421.1"/>
    </source>
</evidence>
<dbReference type="GO" id="GO:0005886">
    <property type="term" value="C:plasma membrane"/>
    <property type="evidence" value="ECO:0007669"/>
    <property type="project" value="UniProtKB-SubCell"/>
</dbReference>
<reference evidence="8 9" key="1">
    <citation type="submission" date="2015-11" db="EMBL/GenBank/DDBJ databases">
        <title>Genomic analysis of 38 Legionella species identifies large and diverse effector repertoires.</title>
        <authorList>
            <person name="Burstein D."/>
            <person name="Amaro F."/>
            <person name="Zusman T."/>
            <person name="Lifshitz Z."/>
            <person name="Cohen O."/>
            <person name="Gilbert J.A."/>
            <person name="Pupko T."/>
            <person name="Shuman H.A."/>
            <person name="Segal G."/>
        </authorList>
    </citation>
    <scope>NUCLEOTIDE SEQUENCE [LARGE SCALE GENOMIC DNA]</scope>
    <source>
        <strain evidence="8 9">ATCC 49655</strain>
    </source>
</reference>
<evidence type="ECO:0000256" key="1">
    <source>
        <dbReference type="ARBA" id="ARBA00004651"/>
    </source>
</evidence>
<dbReference type="PATRIC" id="fig|1122169.6.peg.3243"/>
<evidence type="ECO:0000256" key="6">
    <source>
        <dbReference type="SAM" id="Phobius"/>
    </source>
</evidence>
<keyword evidence="4 6" id="KW-1133">Transmembrane helix</keyword>
<evidence type="ECO:0000256" key="4">
    <source>
        <dbReference type="ARBA" id="ARBA00022989"/>
    </source>
</evidence>
<feature type="transmembrane region" description="Helical" evidence="6">
    <location>
        <begin position="261"/>
        <end position="283"/>
    </location>
</feature>
<keyword evidence="3 6" id="KW-0812">Transmembrane</keyword>
<dbReference type="Pfam" id="PF00753">
    <property type="entry name" value="Lactamase_B"/>
    <property type="match status" value="1"/>
</dbReference>
<dbReference type="InterPro" id="IPR001279">
    <property type="entry name" value="Metallo-B-lactamas"/>
</dbReference>
<keyword evidence="2" id="KW-1003">Cell membrane</keyword>
<dbReference type="eggNOG" id="COG0658">
    <property type="taxonomic scope" value="Bacteria"/>
</dbReference>